<dbReference type="InterPro" id="IPR003010">
    <property type="entry name" value="C-N_Hydrolase"/>
</dbReference>
<organism evidence="4 5">
    <name type="scientific">Achlya hypogyna</name>
    <name type="common">Oomycete</name>
    <name type="synonym">Protoachlya hypogyna</name>
    <dbReference type="NCBI Taxonomy" id="1202772"/>
    <lineage>
        <taxon>Eukaryota</taxon>
        <taxon>Sar</taxon>
        <taxon>Stramenopiles</taxon>
        <taxon>Oomycota</taxon>
        <taxon>Saprolegniomycetes</taxon>
        <taxon>Saprolegniales</taxon>
        <taxon>Achlyaceae</taxon>
        <taxon>Achlya</taxon>
    </lineage>
</organism>
<dbReference type="OrthoDB" id="10250282at2759"/>
<gene>
    <name evidence="4" type="ORF">ACHHYP_01731</name>
</gene>
<evidence type="ECO:0000259" key="3">
    <source>
        <dbReference type="PROSITE" id="PS50263"/>
    </source>
</evidence>
<dbReference type="EMBL" id="JNBR01000013">
    <property type="protein sequence ID" value="OQS01177.1"/>
    <property type="molecule type" value="Genomic_DNA"/>
</dbReference>
<dbReference type="FunFam" id="3.60.110.10:FF:000002">
    <property type="entry name" value="Nitrilase family member 2"/>
    <property type="match status" value="1"/>
</dbReference>
<accession>A0A1V9ZT45</accession>
<dbReference type="STRING" id="1202772.A0A1V9ZT45"/>
<dbReference type="PANTHER" id="PTHR23088">
    <property type="entry name" value="NITRILASE-RELATED"/>
    <property type="match status" value="1"/>
</dbReference>
<dbReference type="PROSITE" id="PS01227">
    <property type="entry name" value="UPF0012"/>
    <property type="match status" value="1"/>
</dbReference>
<feature type="domain" description="CN hydrolase" evidence="3">
    <location>
        <begin position="27"/>
        <end position="280"/>
    </location>
</feature>
<dbReference type="GO" id="GO:0006541">
    <property type="term" value="P:glutamine metabolic process"/>
    <property type="evidence" value="ECO:0007669"/>
    <property type="project" value="TreeGrafter"/>
</dbReference>
<dbReference type="GO" id="GO:0050152">
    <property type="term" value="F:omega-amidase activity"/>
    <property type="evidence" value="ECO:0007669"/>
    <property type="project" value="TreeGrafter"/>
</dbReference>
<sequence length="307" mass="33310">MAQSGPSHVRIPIFVIPNQTRKMAGRFKVALCQLAVGDVKATNIARAKAAVEEAARAGAQVVSLPECWNSPYATTSFPQYAEEIPATALVNEKDHPSTHMVLSLAKSLGIYLVGGSIPERDAGKVYNTCVVAGPDGALLTKHRKVHLFDIDVPGKITFKESDTLSAGSQVTVFDTPWCKIGVGICYDIRFPELSMLMKNAGAKFLMFPGAFNLTTGPAHWELLQRARAVDNQLYVAATSPARGPEGGYQAWGHSSIVSPWGEVIATTEHTEAIVYGDIDIAQADEMRRNIPTTLQTRTDLYKLERLA</sequence>
<comment type="caution">
    <text evidence="4">The sequence shown here is derived from an EMBL/GenBank/DDBJ whole genome shotgun (WGS) entry which is preliminary data.</text>
</comment>
<keyword evidence="5" id="KW-1185">Reference proteome</keyword>
<name>A0A1V9ZT45_ACHHY</name>
<evidence type="ECO:0000256" key="1">
    <source>
        <dbReference type="ARBA" id="ARBA00010613"/>
    </source>
</evidence>
<dbReference type="AlphaFoldDB" id="A0A1V9ZT45"/>
<comment type="similarity">
    <text evidence="1">Belongs to the carbon-nitrogen hydrolase superfamily. NIT1/NIT2 family.</text>
</comment>
<dbReference type="SUPFAM" id="SSF56317">
    <property type="entry name" value="Carbon-nitrogen hydrolase"/>
    <property type="match status" value="1"/>
</dbReference>
<keyword evidence="2 4" id="KW-0378">Hydrolase</keyword>
<dbReference type="Gene3D" id="3.60.110.10">
    <property type="entry name" value="Carbon-nitrogen hydrolase"/>
    <property type="match status" value="1"/>
</dbReference>
<reference evidence="4 5" key="1">
    <citation type="journal article" date="2014" name="Genome Biol. Evol.">
        <title>The secreted proteins of Achlya hypogyna and Thraustotheca clavata identify the ancestral oomycete secretome and reveal gene acquisitions by horizontal gene transfer.</title>
        <authorList>
            <person name="Misner I."/>
            <person name="Blouin N."/>
            <person name="Leonard G."/>
            <person name="Richards T.A."/>
            <person name="Lane C.E."/>
        </authorList>
    </citation>
    <scope>NUCLEOTIDE SEQUENCE [LARGE SCALE GENOMIC DNA]</scope>
    <source>
        <strain evidence="4 5">ATCC 48635</strain>
    </source>
</reference>
<dbReference type="Pfam" id="PF00795">
    <property type="entry name" value="CN_hydrolase"/>
    <property type="match status" value="1"/>
</dbReference>
<dbReference type="GO" id="GO:0006107">
    <property type="term" value="P:oxaloacetate metabolic process"/>
    <property type="evidence" value="ECO:0007669"/>
    <property type="project" value="TreeGrafter"/>
</dbReference>
<dbReference type="Proteomes" id="UP000243579">
    <property type="component" value="Unassembled WGS sequence"/>
</dbReference>
<dbReference type="InterPro" id="IPR036526">
    <property type="entry name" value="C-N_Hydrolase_sf"/>
</dbReference>
<dbReference type="CDD" id="cd07572">
    <property type="entry name" value="nit"/>
    <property type="match status" value="1"/>
</dbReference>
<dbReference type="InterPro" id="IPR045254">
    <property type="entry name" value="Nit1/2_C-N_Hydrolase"/>
</dbReference>
<protein>
    <submittedName>
        <fullName evidence="4">Carbon-nitrogen hydrolase</fullName>
    </submittedName>
</protein>
<dbReference type="GO" id="GO:0006528">
    <property type="term" value="P:asparagine metabolic process"/>
    <property type="evidence" value="ECO:0007669"/>
    <property type="project" value="TreeGrafter"/>
</dbReference>
<evidence type="ECO:0000313" key="5">
    <source>
        <dbReference type="Proteomes" id="UP000243579"/>
    </source>
</evidence>
<dbReference type="PANTHER" id="PTHR23088:SF30">
    <property type="entry name" value="OMEGA-AMIDASE NIT2"/>
    <property type="match status" value="1"/>
</dbReference>
<dbReference type="GO" id="GO:0005739">
    <property type="term" value="C:mitochondrion"/>
    <property type="evidence" value="ECO:0007669"/>
    <property type="project" value="TreeGrafter"/>
</dbReference>
<dbReference type="PROSITE" id="PS50263">
    <property type="entry name" value="CN_HYDROLASE"/>
    <property type="match status" value="1"/>
</dbReference>
<evidence type="ECO:0000313" key="4">
    <source>
        <dbReference type="EMBL" id="OQS01177.1"/>
    </source>
</evidence>
<dbReference type="InterPro" id="IPR001110">
    <property type="entry name" value="UPF0012_CS"/>
</dbReference>
<evidence type="ECO:0000256" key="2">
    <source>
        <dbReference type="ARBA" id="ARBA00022801"/>
    </source>
</evidence>
<proteinExistence type="inferred from homology"/>